<dbReference type="NCBIfam" id="NF002140">
    <property type="entry name" value="PRK00977.1-4"/>
    <property type="match status" value="1"/>
</dbReference>
<dbReference type="Pfam" id="PF02609">
    <property type="entry name" value="Exonuc_VII_S"/>
    <property type="match status" value="1"/>
</dbReference>
<dbReference type="EMBL" id="OZ034688">
    <property type="protein sequence ID" value="CAL1329327.1"/>
    <property type="molecule type" value="Genomic_DNA"/>
</dbReference>
<evidence type="ECO:0000256" key="1">
    <source>
        <dbReference type="ARBA" id="ARBA00009998"/>
    </source>
</evidence>
<dbReference type="InterPro" id="IPR003761">
    <property type="entry name" value="Exonuc_VII_S"/>
</dbReference>
<comment type="catalytic activity">
    <reaction evidence="6">
        <text>Exonucleolytic cleavage in either 5'- to 3'- or 3'- to 5'-direction to yield nucleoside 5'-phosphates.</text>
        <dbReference type="EC" id="3.1.11.6"/>
    </reaction>
</comment>
<keyword evidence="8" id="KW-1185">Reference proteome</keyword>
<dbReference type="Gene3D" id="1.10.287.1040">
    <property type="entry name" value="Exonuclease VII, small subunit"/>
    <property type="match status" value="1"/>
</dbReference>
<dbReference type="NCBIfam" id="NF002137">
    <property type="entry name" value="PRK00977.1-1"/>
    <property type="match status" value="1"/>
</dbReference>
<evidence type="ECO:0000313" key="8">
    <source>
        <dbReference type="Proteomes" id="UP001497533"/>
    </source>
</evidence>
<dbReference type="Proteomes" id="UP001497533">
    <property type="component" value="Chromosome"/>
</dbReference>
<keyword evidence="5 6" id="KW-0269">Exonuclease</keyword>
<dbReference type="InterPro" id="IPR037004">
    <property type="entry name" value="Exonuc_VII_ssu_sf"/>
</dbReference>
<accession>A0ABP1CFX8</accession>
<proteinExistence type="inferred from homology"/>
<evidence type="ECO:0000256" key="5">
    <source>
        <dbReference type="ARBA" id="ARBA00022839"/>
    </source>
</evidence>
<dbReference type="RefSeq" id="WP_341764797.1">
    <property type="nucleotide sequence ID" value="NZ_OZ034688.1"/>
</dbReference>
<reference evidence="7" key="1">
    <citation type="submission" date="2024-04" db="EMBL/GenBank/DDBJ databases">
        <authorList>
            <person name="Manzano-Marin A."/>
            <person name="Manzano-Marin A."/>
            <person name="Alejandro Manzano Marin A."/>
        </authorList>
    </citation>
    <scope>NUCLEOTIDE SEQUENCE [LARGE SCALE GENOMIC DNA]</scope>
    <source>
        <strain evidence="7">TABTEA</strain>
    </source>
</reference>
<comment type="subcellular location">
    <subcellularLocation>
        <location evidence="6">Cytoplasm</location>
    </subcellularLocation>
</comment>
<keyword evidence="3 6" id="KW-0540">Nuclease</keyword>
<dbReference type="GO" id="GO:0008855">
    <property type="term" value="F:exodeoxyribonuclease VII activity"/>
    <property type="evidence" value="ECO:0007669"/>
    <property type="project" value="UniProtKB-EC"/>
</dbReference>
<evidence type="ECO:0000256" key="3">
    <source>
        <dbReference type="ARBA" id="ARBA00022722"/>
    </source>
</evidence>
<keyword evidence="2 6" id="KW-0963">Cytoplasm</keyword>
<dbReference type="NCBIfam" id="TIGR01280">
    <property type="entry name" value="xseB"/>
    <property type="match status" value="1"/>
</dbReference>
<comment type="similarity">
    <text evidence="1 6">Belongs to the XseB family.</text>
</comment>
<gene>
    <name evidence="6 7" type="primary">xseB</name>
    <name evidence="7" type="ORF">PRHACTZTBTEA_408</name>
</gene>
<evidence type="ECO:0000256" key="2">
    <source>
        <dbReference type="ARBA" id="ARBA00022490"/>
    </source>
</evidence>
<keyword evidence="4 6" id="KW-0378">Hydrolase</keyword>
<dbReference type="PIRSF" id="PIRSF006488">
    <property type="entry name" value="Exonuc_VII_S"/>
    <property type="match status" value="1"/>
</dbReference>
<dbReference type="PANTHER" id="PTHR34137:SF1">
    <property type="entry name" value="EXODEOXYRIBONUCLEASE 7 SMALL SUBUNIT"/>
    <property type="match status" value="1"/>
</dbReference>
<comment type="subunit">
    <text evidence="6">Heterooligomer composed of large and small subunits.</text>
</comment>
<name>A0ABP1CFX8_9GAMM</name>
<dbReference type="PANTHER" id="PTHR34137">
    <property type="entry name" value="EXODEOXYRIBONUCLEASE 7 SMALL SUBUNIT"/>
    <property type="match status" value="1"/>
</dbReference>
<dbReference type="SUPFAM" id="SSF116842">
    <property type="entry name" value="XseB-like"/>
    <property type="match status" value="1"/>
</dbReference>
<dbReference type="HAMAP" id="MF_00337">
    <property type="entry name" value="Exonuc_7_S"/>
    <property type="match status" value="1"/>
</dbReference>
<protein>
    <recommendedName>
        <fullName evidence="6">Exodeoxyribonuclease 7 small subunit</fullName>
        <ecNumber evidence="6">3.1.11.6</ecNumber>
    </recommendedName>
    <alternativeName>
        <fullName evidence="6">Exodeoxyribonuclease VII small subunit</fullName>
        <shortName evidence="6">Exonuclease VII small subunit</shortName>
    </alternativeName>
</protein>
<comment type="function">
    <text evidence="6">Bidirectionally degrades single-stranded DNA into large acid-insoluble oligonucleotides, which are then degraded further into small acid-soluble oligonucleotides.</text>
</comment>
<sequence>MTKEKNKQTQISFENSLKELEDIVTLLESGKLSLEEAINKFEQGIKIVKTGQDILQKAEQRVQILLSDNENKSLENFQPNIQ</sequence>
<evidence type="ECO:0000256" key="4">
    <source>
        <dbReference type="ARBA" id="ARBA00022801"/>
    </source>
</evidence>
<evidence type="ECO:0000313" key="7">
    <source>
        <dbReference type="EMBL" id="CAL1329327.1"/>
    </source>
</evidence>
<evidence type="ECO:0000256" key="6">
    <source>
        <dbReference type="HAMAP-Rule" id="MF_00337"/>
    </source>
</evidence>
<dbReference type="EC" id="3.1.11.6" evidence="6"/>
<organism evidence="7 8">
    <name type="scientific">Candidatus Providencia siddallii</name>
    <dbReference type="NCBI Taxonomy" id="1715285"/>
    <lineage>
        <taxon>Bacteria</taxon>
        <taxon>Pseudomonadati</taxon>
        <taxon>Pseudomonadota</taxon>
        <taxon>Gammaproteobacteria</taxon>
        <taxon>Enterobacterales</taxon>
        <taxon>Morganellaceae</taxon>
        <taxon>Providencia</taxon>
    </lineage>
</organism>